<comment type="caution">
    <text evidence="1">The sequence shown here is derived from an EMBL/GenBank/DDBJ whole genome shotgun (WGS) entry which is preliminary data.</text>
</comment>
<proteinExistence type="predicted"/>
<evidence type="ECO:0000313" key="2">
    <source>
        <dbReference type="Proteomes" id="UP000012099"/>
    </source>
</evidence>
<sequence length="38" mass="4782">MIRFKFRRILNRNELFHKKSFFEMACTEKTVNGHFKYL</sequence>
<evidence type="ECO:0000313" key="1">
    <source>
        <dbReference type="EMBL" id="EMN02086.1"/>
    </source>
</evidence>
<dbReference type="Proteomes" id="UP000012099">
    <property type="component" value="Unassembled WGS sequence"/>
</dbReference>
<name>A0ABP2TCP4_9LEPT</name>
<protein>
    <submittedName>
        <fullName evidence="1">Uncharacterized protein</fullName>
    </submittedName>
</protein>
<organism evidence="1 2">
    <name type="scientific">Leptospira noguchii str. 2007001578</name>
    <dbReference type="NCBI Taxonomy" id="1049974"/>
    <lineage>
        <taxon>Bacteria</taxon>
        <taxon>Pseudomonadati</taxon>
        <taxon>Spirochaetota</taxon>
        <taxon>Spirochaetia</taxon>
        <taxon>Leptospirales</taxon>
        <taxon>Leptospiraceae</taxon>
        <taxon>Leptospira</taxon>
    </lineage>
</organism>
<keyword evidence="2" id="KW-1185">Reference proteome</keyword>
<gene>
    <name evidence="1" type="ORF">LEP1GSC035_3166</name>
</gene>
<dbReference type="EMBL" id="AHMH02000027">
    <property type="protein sequence ID" value="EMN02086.1"/>
    <property type="molecule type" value="Genomic_DNA"/>
</dbReference>
<reference evidence="1 2" key="1">
    <citation type="submission" date="2013-01" db="EMBL/GenBank/DDBJ databases">
        <authorList>
            <person name="Harkins D.M."/>
            <person name="Durkin A.S."/>
            <person name="Brinkac L.M."/>
            <person name="Haft D.H."/>
            <person name="Selengut J.D."/>
            <person name="Sanka R."/>
            <person name="DePew J."/>
            <person name="Purushe J."/>
            <person name="Whelen A.C."/>
            <person name="Vinetz J.M."/>
            <person name="Sutton G.G."/>
            <person name="Nierman W.C."/>
            <person name="Fouts D.E."/>
        </authorList>
    </citation>
    <scope>NUCLEOTIDE SEQUENCE [LARGE SCALE GENOMIC DNA]</scope>
    <source>
        <strain evidence="1 2">2007001578</strain>
    </source>
</reference>
<accession>A0ABP2TCP4</accession>